<dbReference type="InterPro" id="IPR013783">
    <property type="entry name" value="Ig-like_fold"/>
</dbReference>
<name>A0A4Y5Z435_9GAMM</name>
<dbReference type="InterPro" id="IPR011110">
    <property type="entry name" value="Reg_prop"/>
</dbReference>
<organism evidence="6 7">
    <name type="scientific">Luteibacter pinisoli</name>
    <dbReference type="NCBI Taxonomy" id="2589080"/>
    <lineage>
        <taxon>Bacteria</taxon>
        <taxon>Pseudomonadati</taxon>
        <taxon>Pseudomonadota</taxon>
        <taxon>Gammaproteobacteria</taxon>
        <taxon>Lysobacterales</taxon>
        <taxon>Rhodanobacteraceae</taxon>
        <taxon>Luteibacter</taxon>
    </lineage>
</organism>
<evidence type="ECO:0000256" key="4">
    <source>
        <dbReference type="SAM" id="Phobius"/>
    </source>
</evidence>
<accession>A0A4Y5Z435</accession>
<dbReference type="PANTHER" id="PTHR24421">
    <property type="entry name" value="NITRATE/NITRITE SENSOR PROTEIN NARX-RELATED"/>
    <property type="match status" value="1"/>
</dbReference>
<keyword evidence="4" id="KW-0472">Membrane</keyword>
<reference evidence="6 7" key="1">
    <citation type="submission" date="2019-06" db="EMBL/GenBank/DDBJ databases">
        <title>A complete genome sequence for Luteibacter pinisoli MAH-14.</title>
        <authorList>
            <person name="Baltrus D.A."/>
        </authorList>
    </citation>
    <scope>NUCLEOTIDE SEQUENCE [LARGE SCALE GENOMIC DNA]</scope>
    <source>
        <strain evidence="6 7">MAH-14</strain>
    </source>
</reference>
<evidence type="ECO:0000256" key="1">
    <source>
        <dbReference type="ARBA" id="ARBA00022679"/>
    </source>
</evidence>
<feature type="domain" description="Histidine kinase/HSP90-like ATPase" evidence="5">
    <location>
        <begin position="868"/>
        <end position="960"/>
    </location>
</feature>
<dbReference type="Gene3D" id="3.30.565.10">
    <property type="entry name" value="Histidine kinase-like ATPase, C-terminal domain"/>
    <property type="match status" value="1"/>
</dbReference>
<sequence>MLFVVCAIAACPVLPAYSREGSGVAMSPDVALGTFEHTAFAARDDVPKEVAAIAQTTDGLLWLAGERGLTFYDGTTFRPFIPAPGEALSSGQLNSLQALPDGSLAMTYMRLGLSVLKDGHLTHYSKDIAPGSSSLAGTYHGQLWMFSVSSVDVLDHGTIRHAAEFSSAPRISFVAVDPRQGNVWMGRGGRMAVLRQGGKGFEDRGPVVDKVNHATFDARGILLVSARDGVHLYDIEGDKATARPYVLPVSAGESVIDRRGHVWLATRGSGVRYYPALPTEPLPGETMDHDGGLTAAYTYATLEDREGNIWVGTQGGLDRFRQTPFTRLVIPNGMHTVAVAPTGNGVWLGSENLPLTWLGAKTIPVMTAVPKMALALFPTGDTVLAASPKTLFEGRDGQVRQIASLPFDDFVGAIARDNEGRTYAFEDADRSAVAVLNGTTWSSIPTPYGAKSLTPAPDGGMWVGGRDNHLLKWGTGVSVTYDSRSGLSVGMVRVVAFHNDMLWVAGSDGINVLDNGHFARVTLKDHPTLDVTGLVFDRTGALWVHALEGLARVDPGDVATAERATSDALPARWFSAADGVIGSPSVIYAFPSLRLDDRGRLWVQNTASVASIDPARVAPAASAPPVKILGVSSGGRALVGSGPLPIGPSRDMQVDYTSPALGDPASIRFRYRLDGVDEDWQNVGARRVAFYTSLPAGMHLFHVEAGNGDGHWTSEAAVLVQVRAHFYETLLFRLLVVLALVLALWGAWRIRLQQVTSALRIRMDEREVVARDIHDTILQAAQAMVLKLDVMATHIGNDDERRELASLADYARRSVDEGRTQLERVRVESKDDFYPVAALLETASELSLQAPTEFTWRVEGKTVPMNPVVGGQVRAIVCEMLTNAFRHAGAPNIHLHVDYGVKAFRISVRDDGKGIIADPGRGRHFGLRGMKERAMHCGGSLLVDSTLGGTTIGLALPAKRVYLTSARKKGPR</sequence>
<dbReference type="InterPro" id="IPR011123">
    <property type="entry name" value="Y_Y_Y"/>
</dbReference>
<dbReference type="GO" id="GO:0000155">
    <property type="term" value="F:phosphorelay sensor kinase activity"/>
    <property type="evidence" value="ECO:0007669"/>
    <property type="project" value="InterPro"/>
</dbReference>
<keyword evidence="3" id="KW-0902">Two-component regulatory system</keyword>
<dbReference type="Pfam" id="PF07494">
    <property type="entry name" value="Reg_prop"/>
    <property type="match status" value="1"/>
</dbReference>
<dbReference type="Pfam" id="PF02518">
    <property type="entry name" value="HATPase_c"/>
    <property type="match status" value="1"/>
</dbReference>
<dbReference type="PANTHER" id="PTHR24421:SF62">
    <property type="entry name" value="SENSORY TRANSDUCTION HISTIDINE KINASE"/>
    <property type="match status" value="1"/>
</dbReference>
<dbReference type="GO" id="GO:0046983">
    <property type="term" value="F:protein dimerization activity"/>
    <property type="evidence" value="ECO:0007669"/>
    <property type="project" value="InterPro"/>
</dbReference>
<proteinExistence type="predicted"/>
<feature type="transmembrane region" description="Helical" evidence="4">
    <location>
        <begin position="730"/>
        <end position="748"/>
    </location>
</feature>
<dbReference type="Gene3D" id="1.20.5.1930">
    <property type="match status" value="1"/>
</dbReference>
<dbReference type="InterPro" id="IPR003594">
    <property type="entry name" value="HATPase_dom"/>
</dbReference>
<dbReference type="SUPFAM" id="SSF63829">
    <property type="entry name" value="Calcium-dependent phosphotriesterase"/>
    <property type="match status" value="2"/>
</dbReference>
<dbReference type="InterPro" id="IPR050482">
    <property type="entry name" value="Sensor_HK_TwoCompSys"/>
</dbReference>
<evidence type="ECO:0000256" key="2">
    <source>
        <dbReference type="ARBA" id="ARBA00022777"/>
    </source>
</evidence>
<evidence type="ECO:0000313" key="6">
    <source>
        <dbReference type="EMBL" id="QDE39854.1"/>
    </source>
</evidence>
<dbReference type="Pfam" id="PF07730">
    <property type="entry name" value="HisKA_3"/>
    <property type="match status" value="1"/>
</dbReference>
<keyword evidence="7" id="KW-1185">Reference proteome</keyword>
<dbReference type="Pfam" id="PF07495">
    <property type="entry name" value="Y_Y_Y"/>
    <property type="match status" value="1"/>
</dbReference>
<gene>
    <name evidence="6" type="ORF">FIV34_11855</name>
</gene>
<dbReference type="EMBL" id="CP041046">
    <property type="protein sequence ID" value="QDE39854.1"/>
    <property type="molecule type" value="Genomic_DNA"/>
</dbReference>
<dbReference type="InterPro" id="IPR015943">
    <property type="entry name" value="WD40/YVTN_repeat-like_dom_sf"/>
</dbReference>
<keyword evidence="2" id="KW-0418">Kinase</keyword>
<dbReference type="SMART" id="SM00387">
    <property type="entry name" value="HATPase_c"/>
    <property type="match status" value="1"/>
</dbReference>
<keyword evidence="4" id="KW-1133">Transmembrane helix</keyword>
<evidence type="ECO:0000313" key="7">
    <source>
        <dbReference type="Proteomes" id="UP000316093"/>
    </source>
</evidence>
<protein>
    <recommendedName>
        <fullName evidence="5">Histidine kinase/HSP90-like ATPase domain-containing protein</fullName>
    </recommendedName>
</protein>
<keyword evidence="1" id="KW-0808">Transferase</keyword>
<dbReference type="InterPro" id="IPR011712">
    <property type="entry name" value="Sig_transdc_His_kin_sub3_dim/P"/>
</dbReference>
<dbReference type="CDD" id="cd16917">
    <property type="entry name" value="HATPase_UhpB-NarQ-NarX-like"/>
    <property type="match status" value="1"/>
</dbReference>
<dbReference type="OrthoDB" id="176203at2"/>
<dbReference type="AlphaFoldDB" id="A0A4Y5Z435"/>
<keyword evidence="4" id="KW-0812">Transmembrane</keyword>
<evidence type="ECO:0000256" key="3">
    <source>
        <dbReference type="ARBA" id="ARBA00023012"/>
    </source>
</evidence>
<dbReference type="GO" id="GO:0016020">
    <property type="term" value="C:membrane"/>
    <property type="evidence" value="ECO:0007669"/>
    <property type="project" value="InterPro"/>
</dbReference>
<evidence type="ECO:0000259" key="5">
    <source>
        <dbReference type="SMART" id="SM00387"/>
    </source>
</evidence>
<dbReference type="InterPro" id="IPR036890">
    <property type="entry name" value="HATPase_C_sf"/>
</dbReference>
<dbReference type="Gene3D" id="2.130.10.10">
    <property type="entry name" value="YVTN repeat-like/Quinoprotein amine dehydrogenase"/>
    <property type="match status" value="3"/>
</dbReference>
<dbReference type="Gene3D" id="2.60.40.10">
    <property type="entry name" value="Immunoglobulins"/>
    <property type="match status" value="1"/>
</dbReference>
<dbReference type="KEGG" id="lpy:FIV34_11855"/>
<dbReference type="Proteomes" id="UP000316093">
    <property type="component" value="Chromosome"/>
</dbReference>
<dbReference type="SUPFAM" id="SSF55874">
    <property type="entry name" value="ATPase domain of HSP90 chaperone/DNA topoisomerase II/histidine kinase"/>
    <property type="match status" value="1"/>
</dbReference>